<dbReference type="InterPro" id="IPR007829">
    <property type="entry name" value="TM2"/>
</dbReference>
<dbReference type="EMBL" id="FODE01000036">
    <property type="protein sequence ID" value="SEO12576.1"/>
    <property type="molecule type" value="Genomic_DNA"/>
</dbReference>
<keyword evidence="4 5" id="KW-0472">Membrane</keyword>
<keyword evidence="2 5" id="KW-0812">Transmembrane</keyword>
<dbReference type="STRING" id="34002.SAMN04489859_103631"/>
<accession>A0A1H8M609</accession>
<keyword evidence="8" id="KW-1185">Reference proteome</keyword>
<evidence type="ECO:0000313" key="8">
    <source>
        <dbReference type="Proteomes" id="UP000199054"/>
    </source>
</evidence>
<evidence type="ECO:0000256" key="1">
    <source>
        <dbReference type="ARBA" id="ARBA00004141"/>
    </source>
</evidence>
<reference evidence="7 8" key="1">
    <citation type="submission" date="2016-10" db="EMBL/GenBank/DDBJ databases">
        <authorList>
            <person name="de Groot N.N."/>
        </authorList>
    </citation>
    <scope>NUCLEOTIDE SEQUENCE [LARGE SCALE GENOMIC DNA]</scope>
    <source>
        <strain evidence="7 8">DSM 8512</strain>
    </source>
</reference>
<dbReference type="AlphaFoldDB" id="A0A1H8M609"/>
<proteinExistence type="predicted"/>
<sequence>MPTDIQTQLLIEQRVTNEAKSPLVAYLLAIVLWGFGAHRMYLGRWLSGLVMLLLWGFGWLTAAILIGWVPIAVVCVWAFIDLFLIPGMIQQDKDDIRRRIASELGLYG</sequence>
<evidence type="ECO:0000256" key="4">
    <source>
        <dbReference type="ARBA" id="ARBA00023136"/>
    </source>
</evidence>
<evidence type="ECO:0000259" key="6">
    <source>
        <dbReference type="Pfam" id="PF05154"/>
    </source>
</evidence>
<evidence type="ECO:0000313" key="7">
    <source>
        <dbReference type="EMBL" id="SEO12576.1"/>
    </source>
</evidence>
<evidence type="ECO:0000256" key="3">
    <source>
        <dbReference type="ARBA" id="ARBA00022989"/>
    </source>
</evidence>
<evidence type="ECO:0000256" key="5">
    <source>
        <dbReference type="SAM" id="Phobius"/>
    </source>
</evidence>
<keyword evidence="3 5" id="KW-1133">Transmembrane helix</keyword>
<evidence type="ECO:0000256" key="2">
    <source>
        <dbReference type="ARBA" id="ARBA00022692"/>
    </source>
</evidence>
<name>A0A1H8M609_9RHOB</name>
<dbReference type="Proteomes" id="UP000199054">
    <property type="component" value="Unassembled WGS sequence"/>
</dbReference>
<dbReference type="Pfam" id="PF05154">
    <property type="entry name" value="TM2"/>
    <property type="match status" value="1"/>
</dbReference>
<dbReference type="GO" id="GO:0016020">
    <property type="term" value="C:membrane"/>
    <property type="evidence" value="ECO:0007669"/>
    <property type="project" value="UniProtKB-SubCell"/>
</dbReference>
<dbReference type="RefSeq" id="WP_244519314.1">
    <property type="nucleotide sequence ID" value="NZ_CP067124.1"/>
</dbReference>
<comment type="subcellular location">
    <subcellularLocation>
        <location evidence="1">Membrane</location>
        <topology evidence="1">Multi-pass membrane protein</topology>
    </subcellularLocation>
</comment>
<protein>
    <submittedName>
        <fullName evidence="7">TM2 domain-containing protein</fullName>
    </submittedName>
</protein>
<organism evidence="7 8">
    <name type="scientific">Paracoccus alcaliphilus</name>
    <dbReference type="NCBI Taxonomy" id="34002"/>
    <lineage>
        <taxon>Bacteria</taxon>
        <taxon>Pseudomonadati</taxon>
        <taxon>Pseudomonadota</taxon>
        <taxon>Alphaproteobacteria</taxon>
        <taxon>Rhodobacterales</taxon>
        <taxon>Paracoccaceae</taxon>
        <taxon>Paracoccus</taxon>
    </lineage>
</organism>
<gene>
    <name evidence="7" type="ORF">SAMN04489859_103631</name>
</gene>
<feature type="domain" description="TM2" evidence="6">
    <location>
        <begin position="19"/>
        <end position="69"/>
    </location>
</feature>
<feature type="transmembrane region" description="Helical" evidence="5">
    <location>
        <begin position="23"/>
        <end position="42"/>
    </location>
</feature>